<proteinExistence type="predicted"/>
<dbReference type="Proteomes" id="UP000294155">
    <property type="component" value="Unassembled WGS sequence"/>
</dbReference>
<evidence type="ECO:0000313" key="1">
    <source>
        <dbReference type="EMBL" id="RYU80995.1"/>
    </source>
</evidence>
<keyword evidence="2" id="KW-1185">Reference proteome</keyword>
<dbReference type="OrthoDB" id="880716at2"/>
<accession>A0A4Q5LCX2</accession>
<evidence type="ECO:0000313" key="2">
    <source>
        <dbReference type="Proteomes" id="UP000294155"/>
    </source>
</evidence>
<name>A0A4Q5LCX2_9BACT</name>
<dbReference type="EMBL" id="SEWE01000011">
    <property type="protein sequence ID" value="RYU80995.1"/>
    <property type="molecule type" value="Genomic_DNA"/>
</dbReference>
<sequence length="143" mass="16418">MTSAASPTIYFENAAARLLEDPAGFLWIVWNSAERTFADLRELFGRVQLALEEHHWGRILIDQRLMKPFSPEEQIWITQEWLPRAVSEGGYRFGAVLISPDVMVRLATAYITTHVQGIPLQYRSFETPESAMRWLLQQPVAAE</sequence>
<dbReference type="AlphaFoldDB" id="A0A4Q5LCX2"/>
<protein>
    <recommendedName>
        <fullName evidence="3">STAS/SEC14 domain-containing protein</fullName>
    </recommendedName>
</protein>
<reference evidence="1 2" key="1">
    <citation type="submission" date="2019-02" db="EMBL/GenBank/DDBJ databases">
        <title>Bacterial novel species isolated from soil.</title>
        <authorList>
            <person name="Jung H.-Y."/>
        </authorList>
    </citation>
    <scope>NUCLEOTIDE SEQUENCE [LARGE SCALE GENOMIC DNA]</scope>
    <source>
        <strain evidence="1 2">1-3-3-3</strain>
    </source>
</reference>
<evidence type="ECO:0008006" key="3">
    <source>
        <dbReference type="Google" id="ProtNLM"/>
    </source>
</evidence>
<gene>
    <name evidence="1" type="ORF">EWM57_07070</name>
</gene>
<dbReference type="RefSeq" id="WP_129920439.1">
    <property type="nucleotide sequence ID" value="NZ_SEWE01000011.1"/>
</dbReference>
<comment type="caution">
    <text evidence="1">The sequence shown here is derived from an EMBL/GenBank/DDBJ whole genome shotgun (WGS) entry which is preliminary data.</text>
</comment>
<organism evidence="1 2">
    <name type="scientific">Hymenobacter persicinus</name>
    <dbReference type="NCBI Taxonomy" id="2025506"/>
    <lineage>
        <taxon>Bacteria</taxon>
        <taxon>Pseudomonadati</taxon>
        <taxon>Bacteroidota</taxon>
        <taxon>Cytophagia</taxon>
        <taxon>Cytophagales</taxon>
        <taxon>Hymenobacteraceae</taxon>
        <taxon>Hymenobacter</taxon>
    </lineage>
</organism>